<dbReference type="PROSITE" id="PS50178">
    <property type="entry name" value="ZF_FYVE"/>
    <property type="match status" value="1"/>
</dbReference>
<keyword evidence="14" id="KW-0966">Cell projection</keyword>
<evidence type="ECO:0000313" key="20">
    <source>
        <dbReference type="RefSeq" id="XP_035675252.1"/>
    </source>
</evidence>
<dbReference type="InterPro" id="IPR000306">
    <property type="entry name" value="Znf_FYVE"/>
</dbReference>
<keyword evidence="7" id="KW-0479">Metal-binding</keyword>
<gene>
    <name evidence="20" type="primary">LOC118414991</name>
</gene>
<dbReference type="RefSeq" id="XP_035675252.1">
    <property type="nucleotide sequence ID" value="XM_035819359.1"/>
</dbReference>
<reference evidence="20" key="1">
    <citation type="journal article" date="2016" name="Genome Biol. Evol.">
        <title>Conserved non-coding elements in the most distant genera of cephalochordates: the Goldilocks principle.</title>
        <authorList>
            <person name="Yue J.X."/>
            <person name="Kozmikova I."/>
            <person name="Ono H."/>
            <person name="Nossa C.W."/>
            <person name="Kozmik Z."/>
            <person name="Putnam N.H."/>
            <person name="Yu J.K."/>
            <person name="Holland L.Z."/>
        </authorList>
    </citation>
    <scope>NUCLEOTIDE SEQUENCE</scope>
</reference>
<dbReference type="OrthoDB" id="5975347at2759"/>
<dbReference type="Gene3D" id="3.30.40.10">
    <property type="entry name" value="Zinc/RING finger domain, C3HC4 (zinc finger)"/>
    <property type="match status" value="1"/>
</dbReference>
<keyword evidence="6 17" id="KW-0812">Transmembrane</keyword>
<reference evidence="20" key="3">
    <citation type="submission" date="2025-08" db="UniProtKB">
        <authorList>
            <consortium name="RefSeq"/>
        </authorList>
    </citation>
    <scope>IDENTIFICATION</scope>
</reference>
<organism evidence="19 20">
    <name type="scientific">Branchiostoma floridae</name>
    <name type="common">Florida lancelet</name>
    <name type="synonym">Amphioxus</name>
    <dbReference type="NCBI Taxonomy" id="7739"/>
    <lineage>
        <taxon>Eukaryota</taxon>
        <taxon>Metazoa</taxon>
        <taxon>Chordata</taxon>
        <taxon>Cephalochordata</taxon>
        <taxon>Leptocardii</taxon>
        <taxon>Amphioxiformes</taxon>
        <taxon>Branchiostomatidae</taxon>
        <taxon>Branchiostoma</taxon>
    </lineage>
</organism>
<evidence type="ECO:0000256" key="10">
    <source>
        <dbReference type="ARBA" id="ARBA00022824"/>
    </source>
</evidence>
<dbReference type="GO" id="GO:0072659">
    <property type="term" value="P:protein localization to plasma membrane"/>
    <property type="evidence" value="ECO:0000318"/>
    <property type="project" value="GO_Central"/>
</dbReference>
<keyword evidence="11" id="KW-0862">Zinc</keyword>
<dbReference type="GO" id="GO:0071782">
    <property type="term" value="C:endoplasmic reticulum tubular network"/>
    <property type="evidence" value="ECO:0000318"/>
    <property type="project" value="GO_Central"/>
</dbReference>
<dbReference type="GeneID" id="118414991"/>
<dbReference type="PANTHER" id="PTHR14543">
    <property type="entry name" value="PROTRUDIN"/>
    <property type="match status" value="1"/>
</dbReference>
<dbReference type="CDD" id="cd15723">
    <property type="entry name" value="FYVE_protrudin"/>
    <property type="match status" value="1"/>
</dbReference>
<evidence type="ECO:0000256" key="6">
    <source>
        <dbReference type="ARBA" id="ARBA00022692"/>
    </source>
</evidence>
<dbReference type="SMART" id="SM00064">
    <property type="entry name" value="FYVE"/>
    <property type="match status" value="1"/>
</dbReference>
<sequence>MQPAARKMNHRYRKKEDDIEKCDLGALMQNIRRLQQFAEPVRWCWEVGASIARWKRPWLSAGCWLVSVVFCYLATSDTLFLLALLVLGGTSGLGLLQCSAGRFRSKLKPGVGVSSQEGGQGQGTDVLQIHNTIAEFKQFISHLQHWTTQVRCYLDNLQAILVWEDAGTSIKIFCISLGTVLGVFLLPVRWCVIAGVSCVFIGNEEFYKVAVQYIEVLKSSSKEPVTEELVRKESAPKVEDGYLNHHVTAERSQPDAEVFRLCTFPGVCGGFWWWWLVCETFQHVESMWDFVVFQSSLSESSDSDGEEAEILEGGDFQDVIHRAHLPAPDKCVFYDAESEEDTGSDENLERKERISRTGQLKTRVVSKLAEFRNRNKALPTNCTLCNAVFHSVLKRRRYCRHCGNHFCSRCCHEKVPRSVFGATAPAASRETVVVCNICYNVLKKVSQEDSIQLSEAQVL</sequence>
<feature type="transmembrane region" description="Helical" evidence="17">
    <location>
        <begin position="58"/>
        <end position="75"/>
    </location>
</feature>
<dbReference type="GO" id="GO:0005789">
    <property type="term" value="C:endoplasmic reticulum membrane"/>
    <property type="evidence" value="ECO:0007669"/>
    <property type="project" value="UniProtKB-SubCell"/>
</dbReference>
<protein>
    <recommendedName>
        <fullName evidence="4">Protrudin</fullName>
    </recommendedName>
    <alternativeName>
        <fullName evidence="15">Zinc finger FYVE domain-containing protein 27</fullName>
    </alternativeName>
</protein>
<evidence type="ECO:0000256" key="8">
    <source>
        <dbReference type="ARBA" id="ARBA00022753"/>
    </source>
</evidence>
<keyword evidence="12 17" id="KW-1133">Transmembrane helix</keyword>
<dbReference type="GO" id="GO:0016192">
    <property type="term" value="P:vesicle-mediated transport"/>
    <property type="evidence" value="ECO:0000318"/>
    <property type="project" value="GO_Central"/>
</dbReference>
<evidence type="ECO:0000256" key="13">
    <source>
        <dbReference type="ARBA" id="ARBA00023136"/>
    </source>
</evidence>
<name>A0A9J7L3J1_BRAFL</name>
<evidence type="ECO:0000256" key="14">
    <source>
        <dbReference type="ARBA" id="ARBA00023273"/>
    </source>
</evidence>
<evidence type="ECO:0000256" key="2">
    <source>
        <dbReference type="ARBA" id="ARBA00004460"/>
    </source>
</evidence>
<reference evidence="19" key="2">
    <citation type="journal article" date="2020" name="Nat. Ecol. Evol.">
        <title>Deeply conserved synteny resolves early events in vertebrate evolution.</title>
        <authorList>
            <person name="Simakov O."/>
            <person name="Marletaz F."/>
            <person name="Yue J.X."/>
            <person name="O'Connell B."/>
            <person name="Jenkins J."/>
            <person name="Brandt A."/>
            <person name="Calef R."/>
            <person name="Tung C.H."/>
            <person name="Huang T.K."/>
            <person name="Schmutz J."/>
            <person name="Satoh N."/>
            <person name="Yu J.K."/>
            <person name="Putnam N.H."/>
            <person name="Green R.E."/>
            <person name="Rokhsar D.S."/>
        </authorList>
    </citation>
    <scope>NUCLEOTIDE SEQUENCE [LARGE SCALE GENOMIC DNA]</scope>
    <source>
        <strain evidence="19">S238N-H82</strain>
    </source>
</reference>
<evidence type="ECO:0000256" key="15">
    <source>
        <dbReference type="ARBA" id="ARBA00032025"/>
    </source>
</evidence>
<dbReference type="AlphaFoldDB" id="A0A9J7L3J1"/>
<dbReference type="GO" id="GO:0008270">
    <property type="term" value="F:zinc ion binding"/>
    <property type="evidence" value="ECO:0007669"/>
    <property type="project" value="UniProtKB-KW"/>
</dbReference>
<dbReference type="SUPFAM" id="SSF57903">
    <property type="entry name" value="FYVE/PHD zinc finger"/>
    <property type="match status" value="1"/>
</dbReference>
<dbReference type="InterPro" id="IPR013083">
    <property type="entry name" value="Znf_RING/FYVE/PHD"/>
</dbReference>
<evidence type="ECO:0000313" key="19">
    <source>
        <dbReference type="Proteomes" id="UP000001554"/>
    </source>
</evidence>
<dbReference type="OMA" id="LYWEDHS"/>
<feature type="domain" description="FYVE-type" evidence="18">
    <location>
        <begin position="380"/>
        <end position="443"/>
    </location>
</feature>
<evidence type="ECO:0000256" key="11">
    <source>
        <dbReference type="ARBA" id="ARBA00022833"/>
    </source>
</evidence>
<evidence type="ECO:0000256" key="4">
    <source>
        <dbReference type="ARBA" id="ARBA00015523"/>
    </source>
</evidence>
<keyword evidence="5" id="KW-1003">Cell membrane</keyword>
<evidence type="ECO:0000256" key="3">
    <source>
        <dbReference type="ARBA" id="ARBA00004477"/>
    </source>
</evidence>
<comment type="subcellular location">
    <subcellularLocation>
        <location evidence="2">Cell projection</location>
        <location evidence="2">Growth cone membrane</location>
        <topology evidence="2">Multi-pass membrane protein</topology>
    </subcellularLocation>
    <subcellularLocation>
        <location evidence="3">Endoplasmic reticulum membrane</location>
        <topology evidence="3">Multi-pass membrane protein</topology>
    </subcellularLocation>
    <subcellularLocation>
        <location evidence="1">Recycling endosome membrane</location>
        <topology evidence="1">Multi-pass membrane protein</topology>
    </subcellularLocation>
</comment>
<evidence type="ECO:0000256" key="1">
    <source>
        <dbReference type="ARBA" id="ARBA00004195"/>
    </source>
</evidence>
<dbReference type="KEGG" id="bfo:118414991"/>
<dbReference type="GO" id="GO:0055038">
    <property type="term" value="C:recycling endosome membrane"/>
    <property type="evidence" value="ECO:0007669"/>
    <property type="project" value="UniProtKB-SubCell"/>
</dbReference>
<proteinExistence type="predicted"/>
<evidence type="ECO:0000256" key="12">
    <source>
        <dbReference type="ARBA" id="ARBA00022989"/>
    </source>
</evidence>
<dbReference type="GO" id="GO:0071787">
    <property type="term" value="P:endoplasmic reticulum tubular network formation"/>
    <property type="evidence" value="ECO:0000318"/>
    <property type="project" value="GO_Central"/>
</dbReference>
<keyword evidence="9 16" id="KW-0863">Zinc-finger</keyword>
<dbReference type="InterPro" id="IPR011011">
    <property type="entry name" value="Znf_FYVE_PHD"/>
</dbReference>
<dbReference type="PANTHER" id="PTHR14543:SF1">
    <property type="entry name" value="PROTRUDIN"/>
    <property type="match status" value="1"/>
</dbReference>
<keyword evidence="13 17" id="KW-0472">Membrane</keyword>
<keyword evidence="8" id="KW-0967">Endosome</keyword>
<dbReference type="InterPro" id="IPR017455">
    <property type="entry name" value="Znf_FYVE-rel"/>
</dbReference>
<evidence type="ECO:0000256" key="5">
    <source>
        <dbReference type="ARBA" id="ARBA00022475"/>
    </source>
</evidence>
<dbReference type="InterPro" id="IPR042405">
    <property type="entry name" value="Protrudin"/>
</dbReference>
<evidence type="ECO:0000256" key="7">
    <source>
        <dbReference type="ARBA" id="ARBA00022723"/>
    </source>
</evidence>
<evidence type="ECO:0000256" key="9">
    <source>
        <dbReference type="ARBA" id="ARBA00022771"/>
    </source>
</evidence>
<keyword evidence="10" id="KW-0256">Endoplasmic reticulum</keyword>
<keyword evidence="19" id="KW-1185">Reference proteome</keyword>
<dbReference type="Proteomes" id="UP000001554">
    <property type="component" value="Chromosome 4"/>
</dbReference>
<evidence type="ECO:0000256" key="17">
    <source>
        <dbReference type="SAM" id="Phobius"/>
    </source>
</evidence>
<evidence type="ECO:0000259" key="18">
    <source>
        <dbReference type="PROSITE" id="PS50178"/>
    </source>
</evidence>
<dbReference type="Pfam" id="PF01363">
    <property type="entry name" value="FYVE"/>
    <property type="match status" value="1"/>
</dbReference>
<evidence type="ECO:0000256" key="16">
    <source>
        <dbReference type="PROSITE-ProRule" id="PRU00091"/>
    </source>
</evidence>
<accession>A0A9J7L3J1</accession>
<dbReference type="GO" id="GO:0032584">
    <property type="term" value="C:growth cone membrane"/>
    <property type="evidence" value="ECO:0007669"/>
    <property type="project" value="UniProtKB-SubCell"/>
</dbReference>